<name>A0A812A0R2_9EURY</name>
<dbReference type="AlphaFoldDB" id="A0A812A0R2"/>
<dbReference type="Gene3D" id="3.40.630.30">
    <property type="match status" value="1"/>
</dbReference>
<dbReference type="Proteomes" id="UP000614580">
    <property type="component" value="Unassembled WGS sequence"/>
</dbReference>
<gene>
    <name evidence="2" type="ORF">DNFNHJIP_00010</name>
</gene>
<reference evidence="2" key="1">
    <citation type="submission" date="2020-12" db="EMBL/GenBank/DDBJ databases">
        <authorList>
            <person name="Hahn C.J."/>
            <person name="Laso-Perez R."/>
            <person name="Vulcano F."/>
            <person name="Vaziourakis K.-M."/>
            <person name="Stokke R."/>
            <person name="Steen I.H."/>
            <person name="Teske A."/>
            <person name="Boetius A."/>
            <person name="Liebeke M."/>
            <person name="Amann R."/>
            <person name="Knittel K."/>
        </authorList>
    </citation>
    <scope>NUCLEOTIDE SEQUENCE</scope>
    <source>
        <strain evidence="2">Gfbio:c6db26ca-90af-429b-aeed-0e3e8aed0b5e:GoM-Arc1_AMV-AAA_792_C10</strain>
    </source>
</reference>
<comment type="caution">
    <text evidence="2">The sequence shown here is derived from an EMBL/GenBank/DDBJ whole genome shotgun (WGS) entry which is preliminary data.</text>
</comment>
<dbReference type="GO" id="GO:0016740">
    <property type="term" value="F:transferase activity"/>
    <property type="evidence" value="ECO:0007669"/>
    <property type="project" value="UniProtKB-KW"/>
</dbReference>
<dbReference type="EMBL" id="CAJHZY010000001">
    <property type="protein sequence ID" value="CAD7766612.1"/>
    <property type="molecule type" value="Genomic_DNA"/>
</dbReference>
<proteinExistence type="predicted"/>
<evidence type="ECO:0000259" key="1">
    <source>
        <dbReference type="Pfam" id="PF13480"/>
    </source>
</evidence>
<dbReference type="InterPro" id="IPR038740">
    <property type="entry name" value="BioF2-like_GNAT_dom"/>
</dbReference>
<dbReference type="SUPFAM" id="SSF55729">
    <property type="entry name" value="Acyl-CoA N-acyltransferases (Nat)"/>
    <property type="match status" value="1"/>
</dbReference>
<keyword evidence="2" id="KW-0808">Transferase</keyword>
<evidence type="ECO:0000313" key="3">
    <source>
        <dbReference type="Proteomes" id="UP000614580"/>
    </source>
</evidence>
<organism evidence="2 3">
    <name type="scientific">Candidatus Argoarchaeum ethanivorans</name>
    <dbReference type="NCBI Taxonomy" id="2608793"/>
    <lineage>
        <taxon>Archaea</taxon>
        <taxon>Methanobacteriati</taxon>
        <taxon>Methanobacteriota</taxon>
        <taxon>Stenosarchaea group</taxon>
        <taxon>Methanomicrobia</taxon>
        <taxon>Methanosarcinales</taxon>
        <taxon>Methanosarcinales incertae sedis</taxon>
        <taxon>GOM Arc I cluster</taxon>
        <taxon>Candidatus Argoarchaeum</taxon>
    </lineage>
</organism>
<dbReference type="Pfam" id="PF13480">
    <property type="entry name" value="Acetyltransf_6"/>
    <property type="match status" value="1"/>
</dbReference>
<feature type="domain" description="BioF2-like acetyltransferase" evidence="1">
    <location>
        <begin position="215"/>
        <end position="360"/>
    </location>
</feature>
<evidence type="ECO:0000313" key="2">
    <source>
        <dbReference type="EMBL" id="CAD7766612.1"/>
    </source>
</evidence>
<protein>
    <submittedName>
        <fullName evidence="2">Acetyltransferase (GNAT) domain protein</fullName>
    </submittedName>
</protein>
<accession>A0A812A0R2</accession>
<sequence>MWPQCFDGISKRIHNVESFICATVTAEIWENSVILIVEEFKQMKIRTIEKIEDLQTVREYWECLQTHPNSDFAHFKLVCKQRKTVICPYITVIEQRSKPCALLVARLEQTHFVPSIGYFKTVRIPAKILMVIHQGFLGQKNKKVGEMLIQHLGGLLATGKVDAVVFSEIQERSILLDELLADSLQWWSEKKFIWDVHWAMDLPEVSGFLLKKMKSKHRSWIRGRRRKLEADFPNKVSWSWMSRFDDLPGLCDKLEEVASITYQRALGAGFVNNEEQRQRFALFASRGQLRIQLLEVEAEIKAFWIGTIYHGVFYSAATGYHPDFRFYEFGTLIFLQMVDELVKEGVKKLDFGFGDASYKKRFGDIFWRETTVRLFAPTLKGMSIRICLGACDLLDRAGRSLVQRAGMMDRVKTGWRRRLNTMMSKVKRK</sequence>
<dbReference type="InterPro" id="IPR016181">
    <property type="entry name" value="Acyl_CoA_acyltransferase"/>
</dbReference>